<dbReference type="InterPro" id="IPR036249">
    <property type="entry name" value="Thioredoxin-like_sf"/>
</dbReference>
<gene>
    <name evidence="10" type="ORF">JKF63_02840</name>
</gene>
<dbReference type="EMBL" id="JAFJZO010000030">
    <property type="protein sequence ID" value="KAG5498554.1"/>
    <property type="molecule type" value="Genomic_DNA"/>
</dbReference>
<dbReference type="SUPFAM" id="SSF69000">
    <property type="entry name" value="FAD-dependent thiol oxidase"/>
    <property type="match status" value="1"/>
</dbReference>
<dbReference type="InterPro" id="IPR053995">
    <property type="entry name" value="QSOX_pErv"/>
</dbReference>
<organism evidence="10 11">
    <name type="scientific">Porcisia hertigi</name>
    <dbReference type="NCBI Taxonomy" id="2761500"/>
    <lineage>
        <taxon>Eukaryota</taxon>
        <taxon>Discoba</taxon>
        <taxon>Euglenozoa</taxon>
        <taxon>Kinetoplastea</taxon>
        <taxon>Metakinetoplastina</taxon>
        <taxon>Trypanosomatida</taxon>
        <taxon>Trypanosomatidae</taxon>
        <taxon>Leishmaniinae</taxon>
        <taxon>Porcisia</taxon>
    </lineage>
</organism>
<evidence type="ECO:0000313" key="11">
    <source>
        <dbReference type="Proteomes" id="UP000674318"/>
    </source>
</evidence>
<dbReference type="GO" id="GO:0003756">
    <property type="term" value="F:protein disulfide isomerase activity"/>
    <property type="evidence" value="ECO:0007669"/>
    <property type="project" value="TreeGrafter"/>
</dbReference>
<dbReference type="RefSeq" id="XP_067755308.1">
    <property type="nucleotide sequence ID" value="XM_067898864.1"/>
</dbReference>
<dbReference type="InterPro" id="IPR039798">
    <property type="entry name" value="Sulfhydryl_oxidase"/>
</dbReference>
<keyword evidence="8" id="KW-0472">Membrane</keyword>
<evidence type="ECO:0000256" key="3">
    <source>
        <dbReference type="ARBA" id="ARBA00022729"/>
    </source>
</evidence>
<dbReference type="GeneID" id="94288941"/>
<feature type="domain" description="ERV/ALR sulfhydryl oxidase" evidence="9">
    <location>
        <begin position="341"/>
        <end position="446"/>
    </location>
</feature>
<keyword evidence="4 8" id="KW-0274">FAD</keyword>
<feature type="transmembrane region" description="Helical" evidence="8">
    <location>
        <begin position="524"/>
        <end position="543"/>
    </location>
</feature>
<sequence>MALRRRCAPLAVSLLAFAVLCCSGVVAFFFESRSLFPDSFEVVDISSTALSELHEWSHLCPWILLAYSSGCGHCRASAPLVSRIAKETFENSGDVLNEVTVAALNCETHLDVCRGLGVNSVPSFYLLLPSTINISDATLSPIVANKKKIDESASRANPITMARVAIGPGSRQHGHFDTARSVWGGLSTNVWSATHKERCLYMRNYLRNLKQSTSAEIRTGEASPADGAGGFVEDTTFHAVDVANAFFETLYHEVALMGLESASGRQALLNFLRAVEQRLPGLGADVLLQALTAYNEVNETRYSSTASAFMSVGEWQSLVLSAGIPYQGTPRNLRWQTCKGSSWRYRGFPCGMWLLYHALTANMPDAGTGGVPTTPVSRDQDGAEVLHVVLNYARSFFACGACRTHFLRFQPDHTDPALQLWRFHNEVNLRLAKVEEGADPLVPKRVFPSIEECPTCFQGTVAQSGEDLFVLTNVSIYLRSRYKWNSSSLYKAAAGATSTTREVATNSRYPDVATEGPDPPSLDMLPRIIIIVAVLGVMCTLWCSPSSSTKRRRPILPLRPCS</sequence>
<keyword evidence="6" id="KW-1015">Disulfide bond</keyword>
<dbReference type="GO" id="GO:0016971">
    <property type="term" value="F:flavin-dependent sulfhydryl oxidase activity"/>
    <property type="evidence" value="ECO:0007669"/>
    <property type="project" value="InterPro"/>
</dbReference>
<dbReference type="Pfam" id="PF04777">
    <property type="entry name" value="Evr1_Alr"/>
    <property type="match status" value="1"/>
</dbReference>
<dbReference type="OrthoDB" id="59470at2759"/>
<comment type="cofactor">
    <cofactor evidence="1 8">
        <name>FAD</name>
        <dbReference type="ChEBI" id="CHEBI:57692"/>
    </cofactor>
</comment>
<keyword evidence="7" id="KW-0325">Glycoprotein</keyword>
<comment type="caution">
    <text evidence="10">The sequence shown here is derived from an EMBL/GenBank/DDBJ whole genome shotgun (WGS) entry which is preliminary data.</text>
</comment>
<reference evidence="10 11" key="1">
    <citation type="submission" date="2021-02" db="EMBL/GenBank/DDBJ databases">
        <title>Porcisia hertigi Genome sequencing and assembly.</title>
        <authorList>
            <person name="Almutairi H."/>
            <person name="Gatherer D."/>
        </authorList>
    </citation>
    <scope>NUCLEOTIDE SEQUENCE [LARGE SCALE GENOMIC DNA]</scope>
    <source>
        <strain evidence="10 11">C119</strain>
    </source>
</reference>
<accession>A0A836HSY5</accession>
<keyword evidence="8" id="KW-1133">Transmembrane helix</keyword>
<dbReference type="EC" id="1.8.3.2" evidence="8"/>
<evidence type="ECO:0000256" key="7">
    <source>
        <dbReference type="ARBA" id="ARBA00023180"/>
    </source>
</evidence>
<comment type="catalytic activity">
    <reaction evidence="8">
        <text>2 R'C(R)SH + O2 = R'C(R)S-S(R)CR' + H2O2</text>
        <dbReference type="Rhea" id="RHEA:17357"/>
        <dbReference type="ChEBI" id="CHEBI:15379"/>
        <dbReference type="ChEBI" id="CHEBI:16240"/>
        <dbReference type="ChEBI" id="CHEBI:16520"/>
        <dbReference type="ChEBI" id="CHEBI:17412"/>
        <dbReference type="EC" id="1.8.3.2"/>
    </reaction>
</comment>
<dbReference type="Pfam" id="PF22220">
    <property type="entry name" value="QSOX_pErv"/>
    <property type="match status" value="1"/>
</dbReference>
<keyword evidence="3" id="KW-0732">Signal</keyword>
<evidence type="ECO:0000256" key="6">
    <source>
        <dbReference type="ARBA" id="ARBA00023157"/>
    </source>
</evidence>
<dbReference type="SUPFAM" id="SSF52833">
    <property type="entry name" value="Thioredoxin-like"/>
    <property type="match status" value="1"/>
</dbReference>
<evidence type="ECO:0000256" key="8">
    <source>
        <dbReference type="RuleBase" id="RU371123"/>
    </source>
</evidence>
<evidence type="ECO:0000256" key="2">
    <source>
        <dbReference type="ARBA" id="ARBA00022630"/>
    </source>
</evidence>
<dbReference type="PANTHER" id="PTHR22897">
    <property type="entry name" value="QUIESCIN Q6-RELATED SULFHYDRYL OXIDASE"/>
    <property type="match status" value="1"/>
</dbReference>
<dbReference type="Gene3D" id="3.40.30.10">
    <property type="entry name" value="Glutaredoxin"/>
    <property type="match status" value="1"/>
</dbReference>
<evidence type="ECO:0000256" key="1">
    <source>
        <dbReference type="ARBA" id="ARBA00001974"/>
    </source>
</evidence>
<keyword evidence="5 8" id="KW-0560">Oxidoreductase</keyword>
<keyword evidence="8" id="KW-0812">Transmembrane</keyword>
<protein>
    <recommendedName>
        <fullName evidence="8">Sulfhydryl oxidase</fullName>
        <ecNumber evidence="8">1.8.3.2</ecNumber>
    </recommendedName>
</protein>
<keyword evidence="11" id="KW-1185">Reference proteome</keyword>
<dbReference type="InterPro" id="IPR013766">
    <property type="entry name" value="Thioredoxin_domain"/>
</dbReference>
<evidence type="ECO:0000256" key="5">
    <source>
        <dbReference type="ARBA" id="ARBA00023002"/>
    </source>
</evidence>
<dbReference type="GO" id="GO:0005615">
    <property type="term" value="C:extracellular space"/>
    <property type="evidence" value="ECO:0007669"/>
    <property type="project" value="TreeGrafter"/>
</dbReference>
<dbReference type="GO" id="GO:0006457">
    <property type="term" value="P:protein folding"/>
    <property type="evidence" value="ECO:0007669"/>
    <property type="project" value="TreeGrafter"/>
</dbReference>
<dbReference type="CDD" id="cd02961">
    <property type="entry name" value="PDI_a_family"/>
    <property type="match status" value="1"/>
</dbReference>
<dbReference type="Pfam" id="PF00085">
    <property type="entry name" value="Thioredoxin"/>
    <property type="match status" value="1"/>
</dbReference>
<keyword evidence="2 8" id="KW-0285">Flavoprotein</keyword>
<proteinExistence type="predicted"/>
<evidence type="ECO:0000256" key="4">
    <source>
        <dbReference type="ARBA" id="ARBA00022827"/>
    </source>
</evidence>
<evidence type="ECO:0000313" key="10">
    <source>
        <dbReference type="EMBL" id="KAG5498554.1"/>
    </source>
</evidence>
<dbReference type="Gene3D" id="1.20.120.310">
    <property type="entry name" value="ERV/ALR sulfhydryl oxidase domain"/>
    <property type="match status" value="1"/>
</dbReference>
<dbReference type="Proteomes" id="UP000674318">
    <property type="component" value="Unassembled WGS sequence"/>
</dbReference>
<dbReference type="AlphaFoldDB" id="A0A836HSY5"/>
<name>A0A836HSY5_9TRYP</name>
<evidence type="ECO:0000259" key="9">
    <source>
        <dbReference type="PROSITE" id="PS51324"/>
    </source>
</evidence>
<dbReference type="InterPro" id="IPR017905">
    <property type="entry name" value="ERV/ALR_sulphydryl_oxidase"/>
</dbReference>
<dbReference type="InterPro" id="IPR036774">
    <property type="entry name" value="ERV/ALR_sulphydryl_oxid_sf"/>
</dbReference>
<dbReference type="PROSITE" id="PS51324">
    <property type="entry name" value="ERV_ALR"/>
    <property type="match status" value="1"/>
</dbReference>
<dbReference type="GO" id="GO:0000139">
    <property type="term" value="C:Golgi membrane"/>
    <property type="evidence" value="ECO:0007669"/>
    <property type="project" value="TreeGrafter"/>
</dbReference>
<dbReference type="KEGG" id="phet:94288941"/>
<dbReference type="PANTHER" id="PTHR22897:SF8">
    <property type="entry name" value="SULFHYDRYL OXIDASE"/>
    <property type="match status" value="1"/>
</dbReference>